<keyword evidence="2" id="KW-0472">Membrane</keyword>
<evidence type="ECO:0000256" key="2">
    <source>
        <dbReference type="SAM" id="Phobius"/>
    </source>
</evidence>
<keyword evidence="2" id="KW-0812">Transmembrane</keyword>
<dbReference type="AlphaFoldDB" id="A0A136LWW5"/>
<evidence type="ECO:0000256" key="1">
    <source>
        <dbReference type="SAM" id="MobiDB-lite"/>
    </source>
</evidence>
<protein>
    <submittedName>
        <fullName evidence="3">Uncharacterized protein</fullName>
    </submittedName>
</protein>
<sequence length="510" mass="57393">MKEKLIAFFRERKNVYLMFAFSGGVIATLLVALVVIMLTAKPPAKSPVVSDEEKEQILTEIIRNNPEGIITVAGSSAQSITEEITEEETRTPGRVVSGINRIAEDTTSPISKTKIPAPDEYSTGEIDPVDDGDIVAPDLSLYNYRYSSTTVVPGAALDVCNYYGYDAPRRSEYYEYFDPTHAYYLNIDTVEGELDQYHLGLYGNDVNEVYVYEDGQFGVRYQYDIDPGFSIAYEPVYPDSAPDSGPDSYSGPASYPDSYTVWDYFGYNADVIDRIVTGDKTYFIVESSYSSYCDSSEYGRHEFITRFKVDADSFQIVERSIYLDQVRADNLLFTELVTTETRTVTHDDVAAQFGFSRAPVRTLDYRGYVWDGDAVATAVADKLEQMQVTLLLPADDDIQLWGATGSGLYDSVRGTDYHYERAFYPETPLGQAKYDRVQEHLKNTPLISIYGYNDSYYGFLEIDTYTDSQHSAESLQEYIISSSEDSLLTRSDAQLIVDTAFKSAHKSLFE</sequence>
<dbReference type="STRING" id="1617426.TR69_WS6001001391"/>
<evidence type="ECO:0000313" key="4">
    <source>
        <dbReference type="Proteomes" id="UP000070457"/>
    </source>
</evidence>
<keyword evidence="2" id="KW-1133">Transmembrane helix</keyword>
<gene>
    <name evidence="3" type="ORF">TR69_WS6001001391</name>
</gene>
<comment type="caution">
    <text evidence="3">The sequence shown here is derived from an EMBL/GenBank/DDBJ whole genome shotgun (WGS) entry which is preliminary data.</text>
</comment>
<reference evidence="3 4" key="1">
    <citation type="submission" date="2015-02" db="EMBL/GenBank/DDBJ databases">
        <title>Improved understanding of the partial-nitritation anammox process through 23 genomes representing the majority of the microbial community.</title>
        <authorList>
            <person name="Speth D.R."/>
            <person name="In T Zandt M."/>
            <person name="Guerrero Cruz S."/>
            <person name="Jetten M.S."/>
            <person name="Dutilh B.E."/>
        </authorList>
    </citation>
    <scope>NUCLEOTIDE SEQUENCE [LARGE SCALE GENOMIC DNA]</scope>
    <source>
        <strain evidence="3">OLB20</strain>
    </source>
</reference>
<dbReference type="Proteomes" id="UP000070457">
    <property type="component" value="Unassembled WGS sequence"/>
</dbReference>
<feature type="non-terminal residue" evidence="3">
    <location>
        <position position="510"/>
    </location>
</feature>
<evidence type="ECO:0000313" key="3">
    <source>
        <dbReference type="EMBL" id="KXK26097.1"/>
    </source>
</evidence>
<proteinExistence type="predicted"/>
<organism evidence="3 4">
    <name type="scientific">candidate division WS6 bacterium OLB20</name>
    <dbReference type="NCBI Taxonomy" id="1617426"/>
    <lineage>
        <taxon>Bacteria</taxon>
        <taxon>Candidatus Dojkabacteria</taxon>
    </lineage>
</organism>
<feature type="transmembrane region" description="Helical" evidence="2">
    <location>
        <begin position="15"/>
        <end position="38"/>
    </location>
</feature>
<accession>A0A136LWW5</accession>
<feature type="region of interest" description="Disordered" evidence="1">
    <location>
        <begin position="109"/>
        <end position="129"/>
    </location>
</feature>
<dbReference type="EMBL" id="JYNZ01000005">
    <property type="protein sequence ID" value="KXK26097.1"/>
    <property type="molecule type" value="Genomic_DNA"/>
</dbReference>
<name>A0A136LWW5_9BACT</name>